<keyword evidence="7" id="KW-0812">Transmembrane</keyword>
<evidence type="ECO:0000256" key="5">
    <source>
        <dbReference type="ARBA" id="ARBA00022588"/>
    </source>
</evidence>
<dbReference type="GO" id="GO:0038023">
    <property type="term" value="F:signaling receptor activity"/>
    <property type="evidence" value="ECO:0007669"/>
    <property type="project" value="TreeGrafter"/>
</dbReference>
<dbReference type="InterPro" id="IPR003591">
    <property type="entry name" value="Leu-rich_rpt_typical-subtyp"/>
</dbReference>
<dbReference type="InterPro" id="IPR032675">
    <property type="entry name" value="LRR_dom_sf"/>
</dbReference>
<dbReference type="PROSITE" id="PS51450">
    <property type="entry name" value="LRR"/>
    <property type="match status" value="4"/>
</dbReference>
<evidence type="ECO:0000256" key="16">
    <source>
        <dbReference type="ARBA" id="ARBA00023198"/>
    </source>
</evidence>
<evidence type="ECO:0000256" key="6">
    <source>
        <dbReference type="ARBA" id="ARBA00022614"/>
    </source>
</evidence>
<feature type="domain" description="TIR" evidence="17">
    <location>
        <begin position="795"/>
        <end position="936"/>
    </location>
</feature>
<keyword evidence="15" id="KW-0325">Glycoprotein</keyword>
<accession>A0A3Q3JP25</accession>
<dbReference type="PANTHER" id="PTHR24365:SF522">
    <property type="entry name" value="LOW QUALITY PROTEIN: TOLL-LIKE RECEPTOR 13-RELATED"/>
    <property type="match status" value="1"/>
</dbReference>
<dbReference type="SMART" id="SM00365">
    <property type="entry name" value="LRR_SD22"/>
    <property type="match status" value="3"/>
</dbReference>
<dbReference type="Pfam" id="PF01582">
    <property type="entry name" value="TIR"/>
    <property type="match status" value="1"/>
</dbReference>
<dbReference type="KEGG" id="malb:109972525"/>
<keyword evidence="13" id="KW-0472">Membrane</keyword>
<sequence>MALKISMTTKRTLYFVQRPVVVLVFLLLHLNPSLAYSLKNCTISYFDRTPPDVFLDCTSRKLVTVPDDIPRNASIIHLYSNLIEQISRKDFTNMSKLRRLVLYYNQITHIEDGSFIHLGALTRLIMSSNHLTNLTVNIFQGLSNLTILDLSNNKIMFIHNSAFHFLSSLQTVMLDKNQLQQVSDIQPILQLPQLQELSISCNSFPSFETKDLLVNVPSALKVLRVSGYNMENISITTPIFPHLETIDIDCVQRDLRWYIPDKTLLKNITRLLISVEPIPFKVIRNVLQKLDSVIHLKVYSIMSKSKGLLDTVCKMPNLRSLDLSNNNVVSFSVKPGTCTQLTELDLTSDHITKLSIQSMKRLRSLVAENNLLTKVPDDIRTLSSLEILDLSGNQISELGCEDFINTTCLTELCLATNYISKLDSCVFQNLYVLRVLDMSHNLLWTVESTFTLGPQLLESLDLSENFVSYFGKGYFQSLGSLKYLDVISSMPGLVEHKAFDGLNNLESLSISIPSEVYYNFRELQKLANLTVYITVDRDFRSPLPNYFEAFYHLKSLKVFKIIFTGDKVDFPFDLPFEIFATMRHLEEFTAEKVYNAAPEPKTFTFNRRLKSLSIIQSDLSNLNPELFSPIPQLQVINFSNCKIKSLNFLAQARLPALRYLILRDNELSVIGEMLFQFLPALTYLDLENNPFTCDCSNTGFIQWVISNNQTQVAYAYQYTCPFPVVEHTRNLLDFDIQSCWMDLGYICFTCSTCLVVLTLLTSSIYHFLRWQLAYTFYLFLAFLYDSRKRKQGAPHQYDAFVSYNVHDEAWVYRDMLPVLEGEQGWRLCLHHRDFQPGKPIMENITDAIYGSRKTICVISHHYLQSEWCSREIQMASFRLFDEQKDVLILLFLEEIPAQQLSPYHRIRKLVKRRTYLSWPQAGQHMGVFWENVRRALETGDTATETTNLLTGPEGC</sequence>
<keyword evidence="19" id="KW-1185">Reference proteome</keyword>
<dbReference type="FunFam" id="3.80.10.10:FF:001438">
    <property type="entry name" value="Uncharacterized protein"/>
    <property type="match status" value="1"/>
</dbReference>
<evidence type="ECO:0000256" key="4">
    <source>
        <dbReference type="ARBA" id="ARBA00022475"/>
    </source>
</evidence>
<evidence type="ECO:0000256" key="9">
    <source>
        <dbReference type="ARBA" id="ARBA00022737"/>
    </source>
</evidence>
<dbReference type="STRING" id="43700.ENSMALP00000018377"/>
<keyword evidence="12" id="KW-0520">NAD</keyword>
<keyword evidence="9" id="KW-0677">Repeat</keyword>
<dbReference type="GO" id="GO:0005886">
    <property type="term" value="C:plasma membrane"/>
    <property type="evidence" value="ECO:0007669"/>
    <property type="project" value="UniProtKB-SubCell"/>
</dbReference>
<evidence type="ECO:0000256" key="2">
    <source>
        <dbReference type="ARBA" id="ARBA00004479"/>
    </source>
</evidence>
<keyword evidence="4" id="KW-1003">Cell membrane</keyword>
<dbReference type="RefSeq" id="XP_020477103.1">
    <property type="nucleotide sequence ID" value="XM_020621447.1"/>
</dbReference>
<dbReference type="Pfam" id="PF12799">
    <property type="entry name" value="LRR_4"/>
    <property type="match status" value="1"/>
</dbReference>
<proteinExistence type="inferred from homology"/>
<dbReference type="Gene3D" id="3.40.50.10140">
    <property type="entry name" value="Toll/interleukin-1 receptor homology (TIR) domain"/>
    <property type="match status" value="1"/>
</dbReference>
<evidence type="ECO:0000256" key="3">
    <source>
        <dbReference type="ARBA" id="ARBA00009634"/>
    </source>
</evidence>
<dbReference type="SUPFAM" id="SSF52200">
    <property type="entry name" value="Toll/Interleukin receptor TIR domain"/>
    <property type="match status" value="1"/>
</dbReference>
<dbReference type="GeneID" id="109972525"/>
<evidence type="ECO:0000256" key="11">
    <source>
        <dbReference type="ARBA" id="ARBA00022989"/>
    </source>
</evidence>
<dbReference type="GO" id="GO:0002224">
    <property type="term" value="P:toll-like receptor signaling pathway"/>
    <property type="evidence" value="ECO:0007669"/>
    <property type="project" value="TreeGrafter"/>
</dbReference>
<reference evidence="18" key="1">
    <citation type="submission" date="2025-05" db="UniProtKB">
        <authorList>
            <consortium name="Ensembl"/>
        </authorList>
    </citation>
    <scope>IDENTIFICATION</scope>
</reference>
<dbReference type="Pfam" id="PF00560">
    <property type="entry name" value="LRR_1"/>
    <property type="match status" value="1"/>
</dbReference>
<dbReference type="PROSITE" id="PS50104">
    <property type="entry name" value="TIR"/>
    <property type="match status" value="1"/>
</dbReference>
<evidence type="ECO:0000313" key="19">
    <source>
        <dbReference type="Proteomes" id="UP000261600"/>
    </source>
</evidence>
<dbReference type="Proteomes" id="UP000261600">
    <property type="component" value="Unplaced"/>
</dbReference>
<evidence type="ECO:0000313" key="18">
    <source>
        <dbReference type="Ensembl" id="ENSMALP00000018395.1"/>
    </source>
</evidence>
<comment type="similarity">
    <text evidence="3">Belongs to the Toll-like receptor family.</text>
</comment>
<dbReference type="Gene3D" id="3.80.10.10">
    <property type="entry name" value="Ribonuclease Inhibitor"/>
    <property type="match status" value="4"/>
</dbReference>
<dbReference type="GO" id="GO:0045087">
    <property type="term" value="P:innate immune response"/>
    <property type="evidence" value="ECO:0007669"/>
    <property type="project" value="UniProtKB-KW"/>
</dbReference>
<evidence type="ECO:0000256" key="10">
    <source>
        <dbReference type="ARBA" id="ARBA00022859"/>
    </source>
</evidence>
<evidence type="ECO:0000256" key="8">
    <source>
        <dbReference type="ARBA" id="ARBA00022729"/>
    </source>
</evidence>
<dbReference type="OrthoDB" id="1421090at2759"/>
<keyword evidence="14" id="KW-0675">Receptor</keyword>
<evidence type="ECO:0000256" key="13">
    <source>
        <dbReference type="ARBA" id="ARBA00023136"/>
    </source>
</evidence>
<dbReference type="SMART" id="SM00255">
    <property type="entry name" value="TIR"/>
    <property type="match status" value="1"/>
</dbReference>
<keyword evidence="6" id="KW-0433">Leucine-rich repeat</keyword>
<keyword evidence="11" id="KW-1133">Transmembrane helix</keyword>
<evidence type="ECO:0000259" key="17">
    <source>
        <dbReference type="PROSITE" id="PS50104"/>
    </source>
</evidence>
<dbReference type="SMART" id="SM00369">
    <property type="entry name" value="LRR_TYP"/>
    <property type="match status" value="12"/>
</dbReference>
<evidence type="ECO:0000256" key="15">
    <source>
        <dbReference type="ARBA" id="ARBA00023180"/>
    </source>
</evidence>
<dbReference type="InterPro" id="IPR035897">
    <property type="entry name" value="Toll_tir_struct_dom_sf"/>
</dbReference>
<dbReference type="SUPFAM" id="SSF52058">
    <property type="entry name" value="L domain-like"/>
    <property type="match status" value="2"/>
</dbReference>
<evidence type="ECO:0000256" key="1">
    <source>
        <dbReference type="ARBA" id="ARBA00004236"/>
    </source>
</evidence>
<comment type="subcellular location">
    <subcellularLocation>
        <location evidence="1">Cell membrane</location>
    </subcellularLocation>
    <subcellularLocation>
        <location evidence="2">Membrane</location>
        <topology evidence="2">Single-pass type I membrane protein</topology>
    </subcellularLocation>
</comment>
<dbReference type="Ensembl" id="ENSMALT00000018747.1">
    <property type="protein sequence ID" value="ENSMALP00000018395.1"/>
    <property type="gene ID" value="ENSMALG00000012810.1"/>
</dbReference>
<keyword evidence="8" id="KW-0732">Signal</keyword>
<dbReference type="AlphaFoldDB" id="A0A3Q3JP25"/>
<organism evidence="18 19">
    <name type="scientific">Monopterus albus</name>
    <name type="common">Swamp eel</name>
    <dbReference type="NCBI Taxonomy" id="43700"/>
    <lineage>
        <taxon>Eukaryota</taxon>
        <taxon>Metazoa</taxon>
        <taxon>Chordata</taxon>
        <taxon>Craniata</taxon>
        <taxon>Vertebrata</taxon>
        <taxon>Euteleostomi</taxon>
        <taxon>Actinopterygii</taxon>
        <taxon>Neopterygii</taxon>
        <taxon>Teleostei</taxon>
        <taxon>Neoteleostei</taxon>
        <taxon>Acanthomorphata</taxon>
        <taxon>Anabantaria</taxon>
        <taxon>Synbranchiformes</taxon>
        <taxon>Synbranchidae</taxon>
        <taxon>Monopterus</taxon>
    </lineage>
</organism>
<dbReference type="Ensembl" id="ENSMALT00000018728.1">
    <property type="protein sequence ID" value="ENSMALP00000018377.1"/>
    <property type="gene ID" value="ENSMALG00000012810.1"/>
</dbReference>
<dbReference type="GO" id="GO:0006954">
    <property type="term" value="P:inflammatory response"/>
    <property type="evidence" value="ECO:0007669"/>
    <property type="project" value="UniProtKB-KW"/>
</dbReference>
<keyword evidence="16" id="KW-0395">Inflammatory response</keyword>
<dbReference type="InterPro" id="IPR025875">
    <property type="entry name" value="Leu-rich_rpt_4"/>
</dbReference>
<dbReference type="FunFam" id="3.40.50.10140:FF:000001">
    <property type="entry name" value="Toll-like receptor 2"/>
    <property type="match status" value="1"/>
</dbReference>
<evidence type="ECO:0000256" key="12">
    <source>
        <dbReference type="ARBA" id="ARBA00023027"/>
    </source>
</evidence>
<dbReference type="PANTHER" id="PTHR24365">
    <property type="entry name" value="TOLL-LIKE RECEPTOR"/>
    <property type="match status" value="1"/>
</dbReference>
<evidence type="ECO:0000256" key="14">
    <source>
        <dbReference type="ARBA" id="ARBA00023170"/>
    </source>
</evidence>
<name>A0A3Q3JP25_MONAL</name>
<dbReference type="Pfam" id="PF13855">
    <property type="entry name" value="LRR_8"/>
    <property type="match status" value="3"/>
</dbReference>
<dbReference type="Pfam" id="PF13516">
    <property type="entry name" value="LRR_6"/>
    <property type="match status" value="1"/>
</dbReference>
<dbReference type="InterPro" id="IPR000157">
    <property type="entry name" value="TIR_dom"/>
</dbReference>
<keyword evidence="10" id="KW-0391">Immunity</keyword>
<dbReference type="RefSeq" id="XP_020477104.1">
    <property type="nucleotide sequence ID" value="XM_020621448.1"/>
</dbReference>
<keyword evidence="5" id="KW-0399">Innate immunity</keyword>
<dbReference type="InterPro" id="IPR001611">
    <property type="entry name" value="Leu-rich_rpt"/>
</dbReference>
<protein>
    <recommendedName>
        <fullName evidence="17">TIR domain-containing protein</fullName>
    </recommendedName>
</protein>
<evidence type="ECO:0000256" key="7">
    <source>
        <dbReference type="ARBA" id="ARBA00022692"/>
    </source>
</evidence>